<evidence type="ECO:0000256" key="4">
    <source>
        <dbReference type="ARBA" id="ARBA00022692"/>
    </source>
</evidence>
<dbReference type="PANTHER" id="PTHR24221:SF654">
    <property type="entry name" value="ATP-BINDING CASSETTE SUB-FAMILY B MEMBER 6"/>
    <property type="match status" value="1"/>
</dbReference>
<evidence type="ECO:0000256" key="1">
    <source>
        <dbReference type="ARBA" id="ARBA00004651"/>
    </source>
</evidence>
<evidence type="ECO:0000256" key="6">
    <source>
        <dbReference type="ARBA" id="ARBA00022840"/>
    </source>
</evidence>
<feature type="transmembrane region" description="Helical" evidence="9">
    <location>
        <begin position="163"/>
        <end position="183"/>
    </location>
</feature>
<keyword evidence="5" id="KW-0547">Nucleotide-binding</keyword>
<dbReference type="PATRIC" id="fig|362787.3.peg.1734"/>
<dbReference type="Proteomes" id="UP000031465">
    <property type="component" value="Unassembled WGS sequence"/>
</dbReference>
<accession>A0A0C1H041</accession>
<feature type="transmembrane region" description="Helical" evidence="9">
    <location>
        <begin position="20"/>
        <end position="42"/>
    </location>
</feature>
<sequence length="641" mass="71877">MKVMSSKTRIFFWSIKQLLLSAPFEAIFLFTFVLLQGLIPAASLYSIQAMIDWISSESSFPYVFVSIWAGLLLADTVLSPIVSIFRLHLNEKFLCHCNVLLMKKASAIQGLDSFENSKLYDEIQFLKNESSRRPLNFVYVCSGFMKECIALIAVLFVLGSLEWWVPIAMFLASLPHAFSTFWFEKQSWDQMLFSSPEARKLGWIASLPLDGRVAKELRLFAFGDYLIQKYKQGALALHVALSKERWKKSFLSIFLSGVTVLGYLFILSQIIIQTKNKALEISELVVAIQALVMTQSQLSGCISYAGMMTPIILFFSKLKRFLASSNHSISDQNSKIMPVFTQEISFENVSFSYPDGRCALTNVNFKIRKGEKIALVGHNGAGKSTIVKLLLRFYDPAEGRITVDGVDLKTINIQNWRALISGSFQDFGHYHFTVRENILLGNIHANEEHVLQAAKAGGLEKTLQNLPKGLSTPLGKEFGGTSLSGGEWQKIAMARSFVKNASLLILDEPTASLDPKSEIEVFNQFADVSSGKTALLITHRLGSIKMADRILVFKFGKLVEEGTQDYLLKANQEYAHLFFQQAKQYQLKQPKLLAFQLNSGNADDVSIAETLSKGIFEKPFDDKGVISKELSIRLLKQGLDY</sequence>
<gene>
    <name evidence="11" type="primary">spaT</name>
    <name evidence="11" type="ORF">DB44_ER00580</name>
</gene>
<feature type="domain" description="ABC transporter" evidence="10">
    <location>
        <begin position="344"/>
        <end position="580"/>
    </location>
</feature>
<dbReference type="InterPro" id="IPR003593">
    <property type="entry name" value="AAA+_ATPase"/>
</dbReference>
<dbReference type="InterPro" id="IPR003439">
    <property type="entry name" value="ABC_transporter-like_ATP-bd"/>
</dbReference>
<dbReference type="InterPro" id="IPR039421">
    <property type="entry name" value="Type_1_exporter"/>
</dbReference>
<evidence type="ECO:0000256" key="5">
    <source>
        <dbReference type="ARBA" id="ARBA00022741"/>
    </source>
</evidence>
<dbReference type="AlphaFoldDB" id="A0A0C1H041"/>
<evidence type="ECO:0000256" key="8">
    <source>
        <dbReference type="ARBA" id="ARBA00023136"/>
    </source>
</evidence>
<evidence type="ECO:0000256" key="9">
    <source>
        <dbReference type="SAM" id="Phobius"/>
    </source>
</evidence>
<keyword evidence="3" id="KW-1003">Cell membrane</keyword>
<dbReference type="PROSITE" id="PS00211">
    <property type="entry name" value="ABC_TRANSPORTER_1"/>
    <property type="match status" value="1"/>
</dbReference>
<evidence type="ECO:0000256" key="2">
    <source>
        <dbReference type="ARBA" id="ARBA00022448"/>
    </source>
</evidence>
<evidence type="ECO:0000256" key="3">
    <source>
        <dbReference type="ARBA" id="ARBA00022475"/>
    </source>
</evidence>
<comment type="subcellular location">
    <subcellularLocation>
        <location evidence="1">Cell membrane</location>
        <topology evidence="1">Multi-pass membrane protein</topology>
    </subcellularLocation>
</comment>
<dbReference type="PANTHER" id="PTHR24221">
    <property type="entry name" value="ATP-BINDING CASSETTE SUB-FAMILY B"/>
    <property type="match status" value="1"/>
</dbReference>
<comment type="caution">
    <text evidence="11">The sequence shown here is derived from an EMBL/GenBank/DDBJ whole genome shotgun (WGS) entry which is preliminary data.</text>
</comment>
<feature type="transmembrane region" description="Helical" evidence="9">
    <location>
        <begin position="62"/>
        <end position="85"/>
    </location>
</feature>
<organism evidence="11 12">
    <name type="scientific">Candidatus Protochlamydia amoebophila</name>
    <dbReference type="NCBI Taxonomy" id="362787"/>
    <lineage>
        <taxon>Bacteria</taxon>
        <taxon>Pseudomonadati</taxon>
        <taxon>Chlamydiota</taxon>
        <taxon>Chlamydiia</taxon>
        <taxon>Parachlamydiales</taxon>
        <taxon>Parachlamydiaceae</taxon>
        <taxon>Candidatus Protochlamydia</taxon>
    </lineage>
</organism>
<feature type="transmembrane region" description="Helical" evidence="9">
    <location>
        <begin position="137"/>
        <end position="157"/>
    </location>
</feature>
<keyword evidence="4 9" id="KW-0812">Transmembrane</keyword>
<dbReference type="GO" id="GO:0016887">
    <property type="term" value="F:ATP hydrolysis activity"/>
    <property type="evidence" value="ECO:0007669"/>
    <property type="project" value="InterPro"/>
</dbReference>
<dbReference type="InterPro" id="IPR025668">
    <property type="entry name" value="Tnp_DDE_dom"/>
</dbReference>
<keyword evidence="6 11" id="KW-0067">ATP-binding</keyword>
<dbReference type="InterPro" id="IPR036640">
    <property type="entry name" value="ABC1_TM_sf"/>
</dbReference>
<keyword evidence="2" id="KW-0813">Transport</keyword>
<dbReference type="Gene3D" id="3.40.50.300">
    <property type="entry name" value="P-loop containing nucleotide triphosphate hydrolases"/>
    <property type="match status" value="1"/>
</dbReference>
<dbReference type="SUPFAM" id="SSF52540">
    <property type="entry name" value="P-loop containing nucleoside triphosphate hydrolases"/>
    <property type="match status" value="1"/>
</dbReference>
<keyword evidence="8 9" id="KW-0472">Membrane</keyword>
<dbReference type="SMART" id="SM00382">
    <property type="entry name" value="AAA"/>
    <property type="match status" value="1"/>
</dbReference>
<proteinExistence type="predicted"/>
<dbReference type="GO" id="GO:0034040">
    <property type="term" value="F:ATPase-coupled lipid transmembrane transporter activity"/>
    <property type="evidence" value="ECO:0007669"/>
    <property type="project" value="TreeGrafter"/>
</dbReference>
<dbReference type="SUPFAM" id="SSF90123">
    <property type="entry name" value="ABC transporter transmembrane region"/>
    <property type="match status" value="1"/>
</dbReference>
<dbReference type="Pfam" id="PF13612">
    <property type="entry name" value="DDE_Tnp_1_3"/>
    <property type="match status" value="1"/>
</dbReference>
<reference evidence="11 12" key="1">
    <citation type="journal article" date="2014" name="Mol. Biol. Evol.">
        <title>Massive expansion of Ubiquitination-related gene families within the Chlamydiae.</title>
        <authorList>
            <person name="Domman D."/>
            <person name="Collingro A."/>
            <person name="Lagkouvardos I."/>
            <person name="Gehre L."/>
            <person name="Weinmaier T."/>
            <person name="Rattei T."/>
            <person name="Subtil A."/>
            <person name="Horn M."/>
        </authorList>
    </citation>
    <scope>NUCLEOTIDE SEQUENCE [LARGE SCALE GENOMIC DNA]</scope>
    <source>
        <strain evidence="11 12">EI2</strain>
    </source>
</reference>
<dbReference type="FunFam" id="3.40.50.300:FF:000221">
    <property type="entry name" value="Multidrug ABC transporter ATP-binding protein"/>
    <property type="match status" value="1"/>
</dbReference>
<protein>
    <submittedName>
        <fullName evidence="11">Subtilin transport ATP-binding protein SpaT</fullName>
    </submittedName>
</protein>
<dbReference type="GO" id="GO:0005886">
    <property type="term" value="C:plasma membrane"/>
    <property type="evidence" value="ECO:0007669"/>
    <property type="project" value="UniProtKB-SubCell"/>
</dbReference>
<dbReference type="Pfam" id="PF00005">
    <property type="entry name" value="ABC_tran"/>
    <property type="match status" value="1"/>
</dbReference>
<name>A0A0C1H041_9BACT</name>
<dbReference type="InterPro" id="IPR027417">
    <property type="entry name" value="P-loop_NTPase"/>
</dbReference>
<evidence type="ECO:0000313" key="11">
    <source>
        <dbReference type="EMBL" id="KIC71129.1"/>
    </source>
</evidence>
<evidence type="ECO:0000313" key="12">
    <source>
        <dbReference type="Proteomes" id="UP000031465"/>
    </source>
</evidence>
<dbReference type="EMBL" id="JSAN01000115">
    <property type="protein sequence ID" value="KIC71129.1"/>
    <property type="molecule type" value="Genomic_DNA"/>
</dbReference>
<dbReference type="GO" id="GO:0005524">
    <property type="term" value="F:ATP binding"/>
    <property type="evidence" value="ECO:0007669"/>
    <property type="project" value="UniProtKB-KW"/>
</dbReference>
<evidence type="ECO:0000259" key="10">
    <source>
        <dbReference type="PROSITE" id="PS50893"/>
    </source>
</evidence>
<keyword evidence="7 9" id="KW-1133">Transmembrane helix</keyword>
<dbReference type="InterPro" id="IPR017871">
    <property type="entry name" value="ABC_transporter-like_CS"/>
</dbReference>
<dbReference type="PROSITE" id="PS50893">
    <property type="entry name" value="ABC_TRANSPORTER_2"/>
    <property type="match status" value="1"/>
</dbReference>
<evidence type="ECO:0000256" key="7">
    <source>
        <dbReference type="ARBA" id="ARBA00022989"/>
    </source>
</evidence>
<feature type="transmembrane region" description="Helical" evidence="9">
    <location>
        <begin position="250"/>
        <end position="272"/>
    </location>
</feature>
<dbReference type="Gene3D" id="1.20.1560.10">
    <property type="entry name" value="ABC transporter type 1, transmembrane domain"/>
    <property type="match status" value="1"/>
</dbReference>